<evidence type="ECO:0000256" key="1">
    <source>
        <dbReference type="PIRSR" id="PIRSR620023-1"/>
    </source>
</evidence>
<dbReference type="Proteomes" id="UP000033874">
    <property type="component" value="Unassembled WGS sequence"/>
</dbReference>
<protein>
    <recommendedName>
        <fullName evidence="3">Glycosyl transferase family 28 C-terminal domain-containing protein</fullName>
    </recommendedName>
</protein>
<name>A0A0M3AL30_9SPHN</name>
<dbReference type="NCBIfam" id="TIGR03590">
    <property type="entry name" value="PseG"/>
    <property type="match status" value="1"/>
</dbReference>
<reference evidence="4 5" key="1">
    <citation type="submission" date="2015-04" db="EMBL/GenBank/DDBJ databases">
        <title>Genome sequence of aromatic hydrocarbons-degrading Sphingobium chungbukense DJ77.</title>
        <authorList>
            <person name="Kim Y.-C."/>
            <person name="Chae J.-C."/>
        </authorList>
    </citation>
    <scope>NUCLEOTIDE SEQUENCE [LARGE SCALE GENOMIC DNA]</scope>
    <source>
        <strain evidence="4 5">DJ77</strain>
    </source>
</reference>
<organism evidence="4 5">
    <name type="scientific">Sphingobium chungbukense</name>
    <dbReference type="NCBI Taxonomy" id="56193"/>
    <lineage>
        <taxon>Bacteria</taxon>
        <taxon>Pseudomonadati</taxon>
        <taxon>Pseudomonadota</taxon>
        <taxon>Alphaproteobacteria</taxon>
        <taxon>Sphingomonadales</taxon>
        <taxon>Sphingomonadaceae</taxon>
        <taxon>Sphingobium</taxon>
    </lineage>
</organism>
<dbReference type="EMBL" id="LBIC01000009">
    <property type="protein sequence ID" value="KKW90555.1"/>
    <property type="molecule type" value="Genomic_DNA"/>
</dbReference>
<dbReference type="Gene3D" id="3.40.50.11190">
    <property type="match status" value="1"/>
</dbReference>
<feature type="active site" description="Proton acceptor" evidence="1">
    <location>
        <position position="22"/>
    </location>
</feature>
<evidence type="ECO:0000313" key="5">
    <source>
        <dbReference type="Proteomes" id="UP000033874"/>
    </source>
</evidence>
<dbReference type="Pfam" id="PF04101">
    <property type="entry name" value="Glyco_tran_28_C"/>
    <property type="match status" value="1"/>
</dbReference>
<keyword evidence="5" id="KW-1185">Reference proteome</keyword>
<evidence type="ECO:0000259" key="3">
    <source>
        <dbReference type="Pfam" id="PF04101"/>
    </source>
</evidence>
<feature type="binding site" evidence="2">
    <location>
        <position position="179"/>
    </location>
    <ligand>
        <name>substrate</name>
    </ligand>
</feature>
<dbReference type="GO" id="GO:0016758">
    <property type="term" value="F:hexosyltransferase activity"/>
    <property type="evidence" value="ECO:0007669"/>
    <property type="project" value="InterPro"/>
</dbReference>
<proteinExistence type="predicted"/>
<dbReference type="AlphaFoldDB" id="A0A0M3AL30"/>
<dbReference type="Gene3D" id="3.40.50.2000">
    <property type="entry name" value="Glycogen Phosphorylase B"/>
    <property type="match status" value="1"/>
</dbReference>
<dbReference type="PANTHER" id="PTHR21015">
    <property type="entry name" value="UDP-N-ACETYLGLUCOSAMINE--N-ACETYLMURAMYL-(PENTAPEPTIDE) PYROPHOSPHORYL-UNDECAPRENOL N-ACETYLGLUCOSAMINE TRANSFERASE 1"/>
    <property type="match status" value="1"/>
</dbReference>
<sequence length="377" mass="41185">MTIPFSRVLFRADASLSIGTGHVMRCLTLANALVGNGAEVLFLCRDFPGHLGGLVRERGYGLILLPPPGKLFRPLDEISPAHASWLGMRWQEDAKDCVPYINAFAPDWLVVDHYALDRRWEAAVRPPNARLLVIDDLADREHDADILLDQNAGRKESDYAGLLPDICQLFVGPRFALLRPEFAEKRREALARRNMPVPRRILITLGGIDKNNATRRVLEALQSAGLPFDYEITVVMGASAPWVAEVRAAASQLPWPTRVIVNATNMAQIMAESDLAIGAAGSTSWERCALGLPTLQLVLAENQRDAARALAATGAAMTIDVGMNLSASLAHCLKLFDEDMSLLPRMAHSAAQICDGSGVDSLNNWLFDRTGRDGDMA</sequence>
<gene>
    <name evidence="4" type="ORF">YP76_18345</name>
</gene>
<evidence type="ECO:0000313" key="4">
    <source>
        <dbReference type="EMBL" id="KKW90555.1"/>
    </source>
</evidence>
<accession>A0A0M3AL30</accession>
<dbReference type="STRING" id="56193.YP76_18345"/>
<evidence type="ECO:0000256" key="2">
    <source>
        <dbReference type="PIRSR" id="PIRSR620023-2"/>
    </source>
</evidence>
<dbReference type="InterPro" id="IPR007235">
    <property type="entry name" value="Glyco_trans_28_C"/>
</dbReference>
<dbReference type="PATRIC" id="fig|56193.3.peg.3846"/>
<dbReference type="RefSeq" id="WP_046765057.1">
    <property type="nucleotide sequence ID" value="NZ_LBIC01000009.1"/>
</dbReference>
<feature type="binding site" evidence="2">
    <location>
        <position position="286"/>
    </location>
    <ligand>
        <name>substrate</name>
    </ligand>
</feature>
<feature type="domain" description="Glycosyl transferase family 28 C-terminal" evidence="3">
    <location>
        <begin position="229"/>
        <end position="348"/>
    </location>
</feature>
<comment type="caution">
    <text evidence="4">The sequence shown here is derived from an EMBL/GenBank/DDBJ whole genome shotgun (WGS) entry which is preliminary data.</text>
</comment>
<dbReference type="PANTHER" id="PTHR21015:SF22">
    <property type="entry name" value="GLYCOSYLTRANSFERASE"/>
    <property type="match status" value="1"/>
</dbReference>
<dbReference type="SUPFAM" id="SSF53756">
    <property type="entry name" value="UDP-Glycosyltransferase/glycogen phosphorylase"/>
    <property type="match status" value="1"/>
</dbReference>
<dbReference type="InterPro" id="IPR020023">
    <property type="entry name" value="PseG"/>
</dbReference>